<evidence type="ECO:0000313" key="10">
    <source>
        <dbReference type="Ensembl" id="ENSPSNP00000023724.1"/>
    </source>
</evidence>
<evidence type="ECO:0000256" key="7">
    <source>
        <dbReference type="ARBA" id="ARBA00023180"/>
    </source>
</evidence>
<evidence type="ECO:0000256" key="5">
    <source>
        <dbReference type="ARBA" id="ARBA00023136"/>
    </source>
</evidence>
<evidence type="ECO:0000256" key="4">
    <source>
        <dbReference type="ARBA" id="ARBA00022989"/>
    </source>
</evidence>
<keyword evidence="7" id="KW-0325">Glycoprotein</keyword>
<evidence type="ECO:0000256" key="1">
    <source>
        <dbReference type="ARBA" id="ARBA00004606"/>
    </source>
</evidence>
<reference evidence="10" key="2">
    <citation type="submission" date="2025-08" db="UniProtKB">
        <authorList>
            <consortium name="Ensembl"/>
        </authorList>
    </citation>
    <scope>IDENTIFICATION</scope>
</reference>
<evidence type="ECO:0000256" key="6">
    <source>
        <dbReference type="ARBA" id="ARBA00023157"/>
    </source>
</evidence>
<dbReference type="Pfam" id="PF03954">
    <property type="entry name" value="Lectin_N"/>
    <property type="match status" value="1"/>
</dbReference>
<dbReference type="CDD" id="cd03590">
    <property type="entry name" value="CLECT_DC-SIGN_like"/>
    <property type="match status" value="1"/>
</dbReference>
<gene>
    <name evidence="10" type="primary">CLEC10A</name>
</gene>
<accession>A0A8C9CW08</accession>
<evidence type="ECO:0000256" key="2">
    <source>
        <dbReference type="ARBA" id="ARBA00022692"/>
    </source>
</evidence>
<evidence type="ECO:0000313" key="11">
    <source>
        <dbReference type="Proteomes" id="UP000694554"/>
    </source>
</evidence>
<dbReference type="InterPro" id="IPR016186">
    <property type="entry name" value="C-type_lectin-like/link_sf"/>
</dbReference>
<dbReference type="InterPro" id="IPR001304">
    <property type="entry name" value="C-type_lectin-like"/>
</dbReference>
<keyword evidence="6" id="KW-1015">Disulfide bond</keyword>
<dbReference type="InterPro" id="IPR016187">
    <property type="entry name" value="CTDL_fold"/>
</dbReference>
<dbReference type="InterPro" id="IPR018378">
    <property type="entry name" value="C-type_lectin_CS"/>
</dbReference>
<dbReference type="PROSITE" id="PS00615">
    <property type="entry name" value="C_TYPE_LECTIN_1"/>
    <property type="match status" value="1"/>
</dbReference>
<dbReference type="Proteomes" id="UP000694554">
    <property type="component" value="Chromosome 20"/>
</dbReference>
<dbReference type="GeneTree" id="ENSGT00940000162036"/>
<keyword evidence="3" id="KW-0430">Lectin</keyword>
<dbReference type="InterPro" id="IPR050111">
    <property type="entry name" value="C-type_lectin/snaclec_domain"/>
</dbReference>
<evidence type="ECO:0000256" key="3">
    <source>
        <dbReference type="ARBA" id="ARBA00022734"/>
    </source>
</evidence>
<dbReference type="Gene3D" id="3.10.100.10">
    <property type="entry name" value="Mannose-Binding Protein A, subunit A"/>
    <property type="match status" value="1"/>
</dbReference>
<organism evidence="10 11">
    <name type="scientific">Phocoena sinus</name>
    <name type="common">Vaquita</name>
    <dbReference type="NCBI Taxonomy" id="42100"/>
    <lineage>
        <taxon>Eukaryota</taxon>
        <taxon>Metazoa</taxon>
        <taxon>Chordata</taxon>
        <taxon>Craniata</taxon>
        <taxon>Vertebrata</taxon>
        <taxon>Euteleostomi</taxon>
        <taxon>Mammalia</taxon>
        <taxon>Eutheria</taxon>
        <taxon>Laurasiatheria</taxon>
        <taxon>Artiodactyla</taxon>
        <taxon>Whippomorpha</taxon>
        <taxon>Cetacea</taxon>
        <taxon>Odontoceti</taxon>
        <taxon>Phocoenidae</taxon>
        <taxon>Phocoena</taxon>
    </lineage>
</organism>
<feature type="domain" description="C-type lectin" evidence="9">
    <location>
        <begin position="145"/>
        <end position="262"/>
    </location>
</feature>
<dbReference type="GO" id="GO:0030246">
    <property type="term" value="F:carbohydrate binding"/>
    <property type="evidence" value="ECO:0007669"/>
    <property type="project" value="UniProtKB-KW"/>
</dbReference>
<protein>
    <submittedName>
        <fullName evidence="10">C-type lectin domain containing 10A</fullName>
    </submittedName>
</protein>
<comment type="subcellular location">
    <subcellularLocation>
        <location evidence="1">Membrane</location>
        <topology evidence="1">Single-pass type II membrane protein</topology>
    </subcellularLocation>
</comment>
<dbReference type="AlphaFoldDB" id="A0A8C9CW08"/>
<keyword evidence="5 8" id="KW-0472">Membrane</keyword>
<reference evidence="10" key="1">
    <citation type="submission" date="2019-08" db="EMBL/GenBank/DDBJ databases">
        <title>Phocoena sinus (Vaquita) genome, mPhoSin1, primary haplotype.</title>
        <authorList>
            <person name="Morin P."/>
            <person name="Mountcastle J."/>
            <person name="Fungtammasan C."/>
            <person name="Rhie A."/>
            <person name="Rojas-Bracho L."/>
            <person name="Smith C.R."/>
            <person name="Taylor B.L."/>
            <person name="Gulland F.M.D."/>
            <person name="Musser W."/>
            <person name="Houck M."/>
            <person name="Haase B."/>
            <person name="Paez S."/>
            <person name="Howe K."/>
            <person name="Torrance J."/>
            <person name="Formenti G."/>
            <person name="Phillippy A."/>
            <person name="Ryder O."/>
            <person name="Jarvis E.D."/>
            <person name="Fedrigo O."/>
        </authorList>
    </citation>
    <scope>NUCLEOTIDE SEQUENCE [LARGE SCALE GENOMIC DNA]</scope>
</reference>
<keyword evidence="11" id="KW-1185">Reference proteome</keyword>
<reference evidence="10" key="3">
    <citation type="submission" date="2025-09" db="UniProtKB">
        <authorList>
            <consortium name="Ensembl"/>
        </authorList>
    </citation>
    <scope>IDENTIFICATION</scope>
</reference>
<dbReference type="PROSITE" id="PS50041">
    <property type="entry name" value="C_TYPE_LECTIN_2"/>
    <property type="match status" value="1"/>
</dbReference>
<evidence type="ECO:0000259" key="9">
    <source>
        <dbReference type="PROSITE" id="PS50041"/>
    </source>
</evidence>
<dbReference type="GO" id="GO:0016020">
    <property type="term" value="C:membrane"/>
    <property type="evidence" value="ECO:0007669"/>
    <property type="project" value="UniProtKB-SubCell"/>
</dbReference>
<dbReference type="FunFam" id="3.10.100.10:FF:000041">
    <property type="entry name" value="Asialoglycoprotein receptor 1"/>
    <property type="match status" value="1"/>
</dbReference>
<dbReference type="SUPFAM" id="SSF56436">
    <property type="entry name" value="C-type lectin-like"/>
    <property type="match status" value="1"/>
</dbReference>
<feature type="transmembrane region" description="Helical" evidence="8">
    <location>
        <begin position="40"/>
        <end position="60"/>
    </location>
</feature>
<dbReference type="Pfam" id="PF00059">
    <property type="entry name" value="Lectin_C"/>
    <property type="match status" value="1"/>
</dbReference>
<sequence>MALSSSPSLTSWTLLVLTPSPLAGLPALETFLQRLLSSTRSFLLSLGLSLLLLVGICVIGSQSEGHGVGREERNNGTSGLQRLKEQKPHPGHCPHCPSVCVPGYSEMLLRVQQLVKNLNSLTCKMAALKSNGSQNNCCPTSWLEHEGSCYWFSYSGKPWPEAEKYCQLEDAYLVVINSREEQDFVQAHIGSSYTWMGLSDLDGVWKWADGTDYETNFKNWKPGQPDDWQGHGLGGGEDCAHFHPDGKWNDDACQRPYHWICEAGLSKGS</sequence>
<dbReference type="InterPro" id="IPR033989">
    <property type="entry name" value="CD209-like_CTLD"/>
</dbReference>
<keyword evidence="4 8" id="KW-1133">Transmembrane helix</keyword>
<name>A0A8C9CW08_PHOSS</name>
<dbReference type="Ensembl" id="ENSPSNT00000026687.1">
    <property type="protein sequence ID" value="ENSPSNP00000023724.1"/>
    <property type="gene ID" value="ENSPSNG00000017153.1"/>
</dbReference>
<dbReference type="SMART" id="SM00034">
    <property type="entry name" value="CLECT"/>
    <property type="match status" value="1"/>
</dbReference>
<dbReference type="PANTHER" id="PTHR22803">
    <property type="entry name" value="MANNOSE, PHOSPHOLIPASE, LECTIN RECEPTOR RELATED"/>
    <property type="match status" value="1"/>
</dbReference>
<keyword evidence="2 8" id="KW-0812">Transmembrane</keyword>
<evidence type="ECO:0000256" key="8">
    <source>
        <dbReference type="SAM" id="Phobius"/>
    </source>
</evidence>
<proteinExistence type="predicted"/>